<dbReference type="RefSeq" id="WP_200590098.1">
    <property type="nucleotide sequence ID" value="NZ_JAEPBG010000001.1"/>
</dbReference>
<dbReference type="InterPro" id="IPR050179">
    <property type="entry name" value="Trans_hexapeptide_repeat"/>
</dbReference>
<dbReference type="AlphaFoldDB" id="A0A934SQ05"/>
<accession>A0A934SQ05</accession>
<dbReference type="Proteomes" id="UP000622890">
    <property type="component" value="Unassembled WGS sequence"/>
</dbReference>
<proteinExistence type="inferred from homology"/>
<name>A0A934SQ05_9BURK</name>
<evidence type="ECO:0000256" key="2">
    <source>
        <dbReference type="SAM" id="MobiDB-lite"/>
    </source>
</evidence>
<dbReference type="InterPro" id="IPR001451">
    <property type="entry name" value="Hexapep"/>
</dbReference>
<dbReference type="EMBL" id="JAEPBG010000001">
    <property type="protein sequence ID" value="MBK4733354.1"/>
    <property type="molecule type" value="Genomic_DNA"/>
</dbReference>
<sequence length="1154" mass="118985">MLSATAFLADGLDLVVEFLARAEADAGAMRARYASVAALAQAAQEMTRWAQGSTHAGTLRADADALALAVSQDLWQDLYARVLFAGRPVPPDRIGLNVRGAGGMLAALELVLEYAGHACSHSAMAWKDHPALRDAQGAPIAVDLAPQAFVAAPWQPLRELFLRHAQLRLTIPQVACAGRGAQAPDAFLFTPPGGAALLICRPSWYEQQWQTLRQHFLEHALLLFRLLFADGAGGWGLDPDSRLLWGFANLLEHSEGIGFVAFGDFGDACADMARLQEARPSQELRGHLHAAVRDLARIWPANYPAQSATLRAMYAGWMVRVHARAHVGAGVVLEPGVRLLANAVVEAGAVVRIGARIGAGVHVPRGVVIGRQARVMRLDVHGAALPAGTVLHGDVRLRPHAWIQRHVEIGHDVEIGPGVVIREGMHIADHARITHCRVGDKVRLWRGTIVEGNLDIEDGVRIGPDVSFANGVRVRTGAVLGPGIRVPEHTIVVAGARIDCIRRGAASIFEPDVVLHGNVDIGAGAVIGANAVLGPDVRIGPGVHLPPGIQVEAGACIDVLRLHGNVLPRSCSLAGSLEIGERCGILRDIRFGAGVEIAAGISLPAGVIIADGARIDTLALRGASLPAGTTLEGDLHFERGVRVGRAVRFGAGVRIARNVVVPDAVSIAPLARISRLHIARGALPFGARLYGNLHLGEGVVVGRDVEFHAGVEIGCACAIPDGLVFAPDAQITQFSIAPDVTLPPGSIVAGNLRLEAGVTVGAEVRFGARVHVGRGVAIPNGAELAPDACITQLEIGAGVALPQHFVLAGDVSIGADACIGEGAILGADCVIGAGVEIPPGAVVAPGARIERLRIAPDTLLPPQTAIGGNLVIGREVQVGVGISFGDGVRIAPHVRLPSGLVIVSGATIRHLHVPPGVLRQGTMVDGDLTVAAGADIGDDVYFGAGVTVGAGARIAAGVAVPAGSRVGAGARIELLDIGADVAWPAQATIGGDLVVGAAAVIGENVRLGARVRIGAGAVIGAGAAIGDDAVIAPGSIVEPGCMVPAGAQWQMRSPAPTWPPQFGAALSAEPGNPAGSDIPVRDVLLEAWADELGLTPDLLPIGVEPPAAPLEAGTDYQGAPAAPVPLAGEPPVAPEPTTPRAIPARMPLPSPWRL</sequence>
<organism evidence="3 4">
    <name type="scientific">Noviherbaspirillum pedocola</name>
    <dbReference type="NCBI Taxonomy" id="2801341"/>
    <lineage>
        <taxon>Bacteria</taxon>
        <taxon>Pseudomonadati</taxon>
        <taxon>Pseudomonadota</taxon>
        <taxon>Betaproteobacteria</taxon>
        <taxon>Burkholderiales</taxon>
        <taxon>Oxalobacteraceae</taxon>
        <taxon>Noviherbaspirillum</taxon>
    </lineage>
</organism>
<protein>
    <submittedName>
        <fullName evidence="3">Uncharacterized protein</fullName>
    </submittedName>
</protein>
<gene>
    <name evidence="3" type="ORF">JJB74_01795</name>
</gene>
<comment type="caution">
    <text evidence="3">The sequence shown here is derived from an EMBL/GenBank/DDBJ whole genome shotgun (WGS) entry which is preliminary data.</text>
</comment>
<reference evidence="3" key="1">
    <citation type="submission" date="2021-01" db="EMBL/GenBank/DDBJ databases">
        <title>Genome sequence of strain Noviherbaspirillum sp. DKR-6.</title>
        <authorList>
            <person name="Chaudhary D.K."/>
        </authorList>
    </citation>
    <scope>NUCLEOTIDE SEQUENCE</scope>
    <source>
        <strain evidence="3">DKR-6</strain>
    </source>
</reference>
<keyword evidence="4" id="KW-1185">Reference proteome</keyword>
<dbReference type="InterPro" id="IPR011004">
    <property type="entry name" value="Trimer_LpxA-like_sf"/>
</dbReference>
<dbReference type="PANTHER" id="PTHR43300">
    <property type="entry name" value="ACETYLTRANSFERASE"/>
    <property type="match status" value="1"/>
</dbReference>
<evidence type="ECO:0000313" key="3">
    <source>
        <dbReference type="EMBL" id="MBK4733354.1"/>
    </source>
</evidence>
<dbReference type="SUPFAM" id="SSF51161">
    <property type="entry name" value="Trimeric LpxA-like enzymes"/>
    <property type="match status" value="5"/>
</dbReference>
<evidence type="ECO:0000313" key="4">
    <source>
        <dbReference type="Proteomes" id="UP000622890"/>
    </source>
</evidence>
<comment type="similarity">
    <text evidence="1">Belongs to the transferase hexapeptide repeat family.</text>
</comment>
<dbReference type="Pfam" id="PF00132">
    <property type="entry name" value="Hexapep"/>
    <property type="match status" value="1"/>
</dbReference>
<dbReference type="Gene3D" id="2.160.10.10">
    <property type="entry name" value="Hexapeptide repeat proteins"/>
    <property type="match status" value="8"/>
</dbReference>
<feature type="region of interest" description="Disordered" evidence="2">
    <location>
        <begin position="1105"/>
        <end position="1154"/>
    </location>
</feature>
<evidence type="ECO:0000256" key="1">
    <source>
        <dbReference type="ARBA" id="ARBA00007274"/>
    </source>
</evidence>
<dbReference type="PANTHER" id="PTHR43300:SF10">
    <property type="entry name" value="2,3,4,5-TETRAHYDROPYRIDINE-2,6-DICARBOXYLATE N-ACETYLTRANSFERASE"/>
    <property type="match status" value="1"/>
</dbReference>